<dbReference type="AlphaFoldDB" id="A0A382BU65"/>
<dbReference type="EMBL" id="UINC01031323">
    <property type="protein sequence ID" value="SVB17174.1"/>
    <property type="molecule type" value="Genomic_DNA"/>
</dbReference>
<proteinExistence type="predicted"/>
<evidence type="ECO:0000313" key="1">
    <source>
        <dbReference type="EMBL" id="SVB17174.1"/>
    </source>
</evidence>
<sequence length="94" mass="11472">DPTHIRQFGIFSMHYFTSEKYQWQRKVPSYYSDTKFILRDAKIVFYKDTLMDHLFANILSPIVNLNRAFQHIFEKRFSWFYPPANIKFILEVSK</sequence>
<gene>
    <name evidence="1" type="ORF">METZ01_LOCUS170028</name>
</gene>
<organism evidence="1">
    <name type="scientific">marine metagenome</name>
    <dbReference type="NCBI Taxonomy" id="408172"/>
    <lineage>
        <taxon>unclassified sequences</taxon>
        <taxon>metagenomes</taxon>
        <taxon>ecological metagenomes</taxon>
    </lineage>
</organism>
<accession>A0A382BU65</accession>
<reference evidence="1" key="1">
    <citation type="submission" date="2018-05" db="EMBL/GenBank/DDBJ databases">
        <authorList>
            <person name="Lanie J.A."/>
            <person name="Ng W.-L."/>
            <person name="Kazmierczak K.M."/>
            <person name="Andrzejewski T.M."/>
            <person name="Davidsen T.M."/>
            <person name="Wayne K.J."/>
            <person name="Tettelin H."/>
            <person name="Glass J.I."/>
            <person name="Rusch D."/>
            <person name="Podicherti R."/>
            <person name="Tsui H.-C.T."/>
            <person name="Winkler M.E."/>
        </authorList>
    </citation>
    <scope>NUCLEOTIDE SEQUENCE</scope>
</reference>
<protein>
    <submittedName>
        <fullName evidence="1">Uncharacterized protein</fullName>
    </submittedName>
</protein>
<name>A0A382BU65_9ZZZZ</name>
<feature type="non-terminal residue" evidence="1">
    <location>
        <position position="1"/>
    </location>
</feature>